<accession>A0A6A5UBD4</accession>
<sequence>MASDARAATMEVAWGSEAFVHWGSPLSRADPPATVQGGARHLPYAADAGAWGASELAPSNEVAMLLSSAVEGKDGRRHNSSSLIAIITEPTQVVALIDGAHAVAESPCTSSVLRAAASNGDGDWDGDGDAGMHYSAIPPMKLAPVRVASVSGEEMETCMEVTLSLEARQLMGRPEARPAAHDQHPASPFGRQVWGNRAYGPCRAVSDDAPLARLPSLDAWTAGLSICSAARAPFALAWPLLVADSLRMSGRLKMPAACADAGEAYGGPKYSKYFKYFILPLVPIRSSAVVQQQQLGHRYGVGLGQHLTSVPKRERKSPSLGWYRIIASANDDGPQPQAQVRLRKNGAKLSGRCSTSLRLTWRAATHLMVSRDRP</sequence>
<name>A0A6A5UBD4_9PLEO</name>
<protein>
    <submittedName>
        <fullName evidence="1">Uncharacterized protein</fullName>
    </submittedName>
</protein>
<keyword evidence="2" id="KW-1185">Reference proteome</keyword>
<dbReference type="AlphaFoldDB" id="A0A6A5UBD4"/>
<reference evidence="1" key="1">
    <citation type="journal article" date="2020" name="Stud. Mycol.">
        <title>101 Dothideomycetes genomes: a test case for predicting lifestyles and emergence of pathogens.</title>
        <authorList>
            <person name="Haridas S."/>
            <person name="Albert R."/>
            <person name="Binder M."/>
            <person name="Bloem J."/>
            <person name="Labutti K."/>
            <person name="Salamov A."/>
            <person name="Andreopoulos B."/>
            <person name="Baker S."/>
            <person name="Barry K."/>
            <person name="Bills G."/>
            <person name="Bluhm B."/>
            <person name="Cannon C."/>
            <person name="Castanera R."/>
            <person name="Culley D."/>
            <person name="Daum C."/>
            <person name="Ezra D."/>
            <person name="Gonzalez J."/>
            <person name="Henrissat B."/>
            <person name="Kuo A."/>
            <person name="Liang C."/>
            <person name="Lipzen A."/>
            <person name="Lutzoni F."/>
            <person name="Magnuson J."/>
            <person name="Mondo S."/>
            <person name="Nolan M."/>
            <person name="Ohm R."/>
            <person name="Pangilinan J."/>
            <person name="Park H.-J."/>
            <person name="Ramirez L."/>
            <person name="Alfaro M."/>
            <person name="Sun H."/>
            <person name="Tritt A."/>
            <person name="Yoshinaga Y."/>
            <person name="Zwiers L.-H."/>
            <person name="Turgeon B."/>
            <person name="Goodwin S."/>
            <person name="Spatafora J."/>
            <person name="Crous P."/>
            <person name="Grigoriev I."/>
        </authorList>
    </citation>
    <scope>NUCLEOTIDE SEQUENCE</scope>
    <source>
        <strain evidence="1">CBS 675.92</strain>
    </source>
</reference>
<dbReference type="EMBL" id="ML976979">
    <property type="protein sequence ID" value="KAF1962225.1"/>
    <property type="molecule type" value="Genomic_DNA"/>
</dbReference>
<organism evidence="1 2">
    <name type="scientific">Byssothecium circinans</name>
    <dbReference type="NCBI Taxonomy" id="147558"/>
    <lineage>
        <taxon>Eukaryota</taxon>
        <taxon>Fungi</taxon>
        <taxon>Dikarya</taxon>
        <taxon>Ascomycota</taxon>
        <taxon>Pezizomycotina</taxon>
        <taxon>Dothideomycetes</taxon>
        <taxon>Pleosporomycetidae</taxon>
        <taxon>Pleosporales</taxon>
        <taxon>Massarineae</taxon>
        <taxon>Massarinaceae</taxon>
        <taxon>Byssothecium</taxon>
    </lineage>
</organism>
<evidence type="ECO:0000313" key="2">
    <source>
        <dbReference type="Proteomes" id="UP000800035"/>
    </source>
</evidence>
<gene>
    <name evidence="1" type="ORF">CC80DRAFT_542544</name>
</gene>
<dbReference type="Proteomes" id="UP000800035">
    <property type="component" value="Unassembled WGS sequence"/>
</dbReference>
<proteinExistence type="predicted"/>
<evidence type="ECO:0000313" key="1">
    <source>
        <dbReference type="EMBL" id="KAF1962225.1"/>
    </source>
</evidence>